<dbReference type="AlphaFoldDB" id="A0A327ZBD2"/>
<protein>
    <submittedName>
        <fullName evidence="1">Uncharacterized protein</fullName>
    </submittedName>
</protein>
<organism evidence="1 2">
    <name type="scientific">Actinoplanes lutulentus</name>
    <dbReference type="NCBI Taxonomy" id="1287878"/>
    <lineage>
        <taxon>Bacteria</taxon>
        <taxon>Bacillati</taxon>
        <taxon>Actinomycetota</taxon>
        <taxon>Actinomycetes</taxon>
        <taxon>Micromonosporales</taxon>
        <taxon>Micromonosporaceae</taxon>
        <taxon>Actinoplanes</taxon>
    </lineage>
</organism>
<reference evidence="1 2" key="1">
    <citation type="submission" date="2018-06" db="EMBL/GenBank/DDBJ databases">
        <title>Genomic Encyclopedia of Type Strains, Phase III (KMG-III): the genomes of soil and plant-associated and newly described type strains.</title>
        <authorList>
            <person name="Whitman W."/>
        </authorList>
    </citation>
    <scope>NUCLEOTIDE SEQUENCE [LARGE SCALE GENOMIC DNA]</scope>
    <source>
        <strain evidence="1 2">CGMCC 4.7090</strain>
    </source>
</reference>
<name>A0A327ZBD2_9ACTN</name>
<accession>A0A327ZBD2</accession>
<comment type="caution">
    <text evidence="1">The sequence shown here is derived from an EMBL/GenBank/DDBJ whole genome shotgun (WGS) entry which is preliminary data.</text>
</comment>
<dbReference type="Pfam" id="PF19692">
    <property type="entry name" value="DUF6193"/>
    <property type="match status" value="1"/>
</dbReference>
<evidence type="ECO:0000313" key="1">
    <source>
        <dbReference type="EMBL" id="RAK36611.1"/>
    </source>
</evidence>
<dbReference type="EMBL" id="QLMJ01000008">
    <property type="protein sequence ID" value="RAK36611.1"/>
    <property type="molecule type" value="Genomic_DNA"/>
</dbReference>
<keyword evidence="2" id="KW-1185">Reference proteome</keyword>
<proteinExistence type="predicted"/>
<dbReference type="OrthoDB" id="3378006at2"/>
<gene>
    <name evidence="1" type="ORF">B0I29_108201</name>
</gene>
<sequence length="137" mass="14924">MPAESTPSLDEIRDATWDGTLACTGDDWVAMRLRQLAAAAQGTPLRNLFPYTSHNSLHFSRCSHYPFTQDCPWIWFAPEPHFVAYAPHPTGIQGNLADSQPPVLLDTDDPAAAVAAAVQALPPHYGTVWIGSIESQP</sequence>
<dbReference type="InterPro" id="IPR045682">
    <property type="entry name" value="DUF6193"/>
</dbReference>
<evidence type="ECO:0000313" key="2">
    <source>
        <dbReference type="Proteomes" id="UP000249341"/>
    </source>
</evidence>
<dbReference type="RefSeq" id="WP_111650424.1">
    <property type="nucleotide sequence ID" value="NZ_JACHWI010000007.1"/>
</dbReference>
<dbReference type="Proteomes" id="UP000249341">
    <property type="component" value="Unassembled WGS sequence"/>
</dbReference>